<dbReference type="InterPro" id="IPR049192">
    <property type="entry name" value="DUF4246_C"/>
</dbReference>
<evidence type="ECO:0000313" key="3">
    <source>
        <dbReference type="Proteomes" id="UP000218209"/>
    </source>
</evidence>
<evidence type="ECO:0000259" key="1">
    <source>
        <dbReference type="Pfam" id="PF14033"/>
    </source>
</evidence>
<dbReference type="InterPro" id="IPR025340">
    <property type="entry name" value="DUF4246"/>
</dbReference>
<name>A0A1X6PH26_PORUM</name>
<dbReference type="OrthoDB" id="415532at2759"/>
<dbReference type="PANTHER" id="PTHR33119">
    <property type="entry name" value="IFI3P"/>
    <property type="match status" value="1"/>
</dbReference>
<evidence type="ECO:0000313" key="2">
    <source>
        <dbReference type="EMBL" id="OSX80174.1"/>
    </source>
</evidence>
<dbReference type="EMBL" id="KV918780">
    <property type="protein sequence ID" value="OSX80174.1"/>
    <property type="molecule type" value="Genomic_DNA"/>
</dbReference>
<dbReference type="Proteomes" id="UP000218209">
    <property type="component" value="Unassembled WGS sequence"/>
</dbReference>
<protein>
    <recommendedName>
        <fullName evidence="1">DUF4246 domain-containing protein</fullName>
    </recommendedName>
</protein>
<reference evidence="2 3" key="1">
    <citation type="submission" date="2017-03" db="EMBL/GenBank/DDBJ databases">
        <title>WGS assembly of Porphyra umbilicalis.</title>
        <authorList>
            <person name="Brawley S.H."/>
            <person name="Blouin N.A."/>
            <person name="Ficko-Blean E."/>
            <person name="Wheeler G.L."/>
            <person name="Lohr M."/>
            <person name="Goodson H.V."/>
            <person name="Jenkins J.W."/>
            <person name="Blaby-Haas C.E."/>
            <person name="Helliwell K.E."/>
            <person name="Chan C."/>
            <person name="Marriage T."/>
            <person name="Bhattacharya D."/>
            <person name="Klein A.S."/>
            <person name="Badis Y."/>
            <person name="Brodie J."/>
            <person name="Cao Y."/>
            <person name="Collen J."/>
            <person name="Dittami S.M."/>
            <person name="Gachon C.M."/>
            <person name="Green B.R."/>
            <person name="Karpowicz S."/>
            <person name="Kim J.W."/>
            <person name="Kudahl U."/>
            <person name="Lin S."/>
            <person name="Michel G."/>
            <person name="Mittag M."/>
            <person name="Olson B.J."/>
            <person name="Pangilinan J."/>
            <person name="Peng Y."/>
            <person name="Qiu H."/>
            <person name="Shu S."/>
            <person name="Singer J.T."/>
            <person name="Smith A.G."/>
            <person name="Sprecher B.N."/>
            <person name="Wagner V."/>
            <person name="Wang W."/>
            <person name="Wang Z.-Y."/>
            <person name="Yan J."/>
            <person name="Yarish C."/>
            <person name="Zoeuner-Riek S."/>
            <person name="Zhuang Y."/>
            <person name="Zou Y."/>
            <person name="Lindquist E.A."/>
            <person name="Grimwood J."/>
            <person name="Barry K."/>
            <person name="Rokhsar D.S."/>
            <person name="Schmutz J."/>
            <person name="Stiller J.W."/>
            <person name="Grossman A.R."/>
            <person name="Prochnik S.E."/>
        </authorList>
    </citation>
    <scope>NUCLEOTIDE SEQUENCE [LARGE SCALE GENOMIC DNA]</scope>
    <source>
        <strain evidence="2">4086291</strain>
    </source>
</reference>
<feature type="domain" description="DUF4246" evidence="1">
    <location>
        <begin position="2"/>
        <end position="426"/>
    </location>
</feature>
<proteinExistence type="predicted"/>
<accession>A0A1X6PH26</accession>
<organism evidence="2 3">
    <name type="scientific">Porphyra umbilicalis</name>
    <name type="common">Purple laver</name>
    <name type="synonym">Red alga</name>
    <dbReference type="NCBI Taxonomy" id="2786"/>
    <lineage>
        <taxon>Eukaryota</taxon>
        <taxon>Rhodophyta</taxon>
        <taxon>Bangiophyceae</taxon>
        <taxon>Bangiales</taxon>
        <taxon>Bangiaceae</taxon>
        <taxon>Porphyra</taxon>
    </lineage>
</organism>
<keyword evidence="3" id="KW-1185">Reference proteome</keyword>
<gene>
    <name evidence="2" type="ORF">BU14_0058s0085</name>
</gene>
<sequence length="495" mass="53690">MLAAAISELRADAARCADMPGGAMPSGVELVWLADGLVSPALAADVVGMAAALEARSPPDWHPGSDGRVRDLLHPSLYCYVATVSRRRPTAAMRADVSWGDFLTSGAVEPPSAPSSPSSRPYTMYRCKALSETHLWLASSFGVDPDTAVVETLSHYINGLHPVDEAPAYGVIERLLAAMLPLFEAVLTDTQRGLPHRYPVTPWSFPETPDEPEPVYSDFEEEDAGDDRFETALEAWRRRRIANLLPALLDEQAATAPPPHPPRIRLAGRRLRAIIKVARIELTPDRPTYPGGTWHMEGVPAEAIAATGIYYYEIDNIEGSRLAFRTAVDNPEYEQGDDTSVRVLYGLVDGASLNQPLGSVATDTAGRMLAFPNMLHRVSPFRLADPTRPGRRSIVAIFLVDPTLAADSAAVTADTVPPHQAEWLAAELASTLPAGGNHIGALPTELLDGIVAATEDWMSPVDARRHREALMAMRSARAVTDNEELFEAEFSLCEH</sequence>
<dbReference type="Pfam" id="PF14033">
    <property type="entry name" value="DUF4246"/>
    <property type="match status" value="1"/>
</dbReference>
<dbReference type="PANTHER" id="PTHR33119:SF1">
    <property type="entry name" value="FE2OG DIOXYGENASE DOMAIN-CONTAINING PROTEIN"/>
    <property type="match status" value="1"/>
</dbReference>
<dbReference type="AlphaFoldDB" id="A0A1X6PH26"/>